<protein>
    <submittedName>
        <fullName evidence="2">Uncharacterized protein</fullName>
    </submittedName>
</protein>
<sequence length="318" mass="35184">MARTKKKSPRSTRATKPWWEKWGLPATIATSLVGLVFAFVQGYGEKLLGLDGGTPETTPAPSAPVSPTPSGEPLRVTKVTPVQRFDDHTWVMKTALDRPQLAQVNKEIEAAGGLESEGGEAIMRKLGAVEAEMATVEIELEGNHPKGVRIIGIQAQKKCSAPWSGTLLYGAPQGSVDPVKLGFDLEKPTPYAQYIEMDGRDLPSFRGDYFADHKYTLAQDEQVTFRMAARTRTQSCEYRYQFKLIINGKTYIQAVPKESDSPLLVSALYTDGLDGENLCSPYKRVYAWNSYSKGIIKGMINGQNPTWIEKSEAWPFCK</sequence>
<feature type="region of interest" description="Disordered" evidence="1">
    <location>
        <begin position="50"/>
        <end position="73"/>
    </location>
</feature>
<dbReference type="RefSeq" id="WP_184712260.1">
    <property type="nucleotide sequence ID" value="NZ_JACHJP010000001.1"/>
</dbReference>
<proteinExistence type="predicted"/>
<name>A0A7W7QH44_9ACTN</name>
<evidence type="ECO:0000313" key="2">
    <source>
        <dbReference type="EMBL" id="MBB4913490.1"/>
    </source>
</evidence>
<dbReference type="Proteomes" id="UP000552644">
    <property type="component" value="Unassembled WGS sequence"/>
</dbReference>
<keyword evidence="3" id="KW-1185">Reference proteome</keyword>
<evidence type="ECO:0000313" key="3">
    <source>
        <dbReference type="Proteomes" id="UP000552644"/>
    </source>
</evidence>
<reference evidence="2 3" key="1">
    <citation type="submission" date="2020-08" db="EMBL/GenBank/DDBJ databases">
        <title>Genomic Encyclopedia of Type Strains, Phase III (KMG-III): the genomes of soil and plant-associated and newly described type strains.</title>
        <authorList>
            <person name="Whitman W."/>
        </authorList>
    </citation>
    <scope>NUCLEOTIDE SEQUENCE [LARGE SCALE GENOMIC DNA]</scope>
    <source>
        <strain evidence="2 3">CECT 8840</strain>
    </source>
</reference>
<comment type="caution">
    <text evidence="2">The sequence shown here is derived from an EMBL/GenBank/DDBJ whole genome shotgun (WGS) entry which is preliminary data.</text>
</comment>
<accession>A0A7W7QH44</accession>
<gene>
    <name evidence="2" type="ORF">FHS44_000562</name>
</gene>
<dbReference type="EMBL" id="JACHJP010000001">
    <property type="protein sequence ID" value="MBB4913490.1"/>
    <property type="molecule type" value="Genomic_DNA"/>
</dbReference>
<organism evidence="2 3">
    <name type="scientific">Streptosporangium saharense</name>
    <dbReference type="NCBI Taxonomy" id="1706840"/>
    <lineage>
        <taxon>Bacteria</taxon>
        <taxon>Bacillati</taxon>
        <taxon>Actinomycetota</taxon>
        <taxon>Actinomycetes</taxon>
        <taxon>Streptosporangiales</taxon>
        <taxon>Streptosporangiaceae</taxon>
        <taxon>Streptosporangium</taxon>
    </lineage>
</organism>
<evidence type="ECO:0000256" key="1">
    <source>
        <dbReference type="SAM" id="MobiDB-lite"/>
    </source>
</evidence>
<dbReference type="AlphaFoldDB" id="A0A7W7QH44"/>